<protein>
    <submittedName>
        <fullName evidence="2">Uncharacterized protein</fullName>
    </submittedName>
</protein>
<feature type="transmembrane region" description="Helical" evidence="1">
    <location>
        <begin position="214"/>
        <end position="235"/>
    </location>
</feature>
<feature type="transmembrane region" description="Helical" evidence="1">
    <location>
        <begin position="345"/>
        <end position="367"/>
    </location>
</feature>
<dbReference type="Proteomes" id="UP000699691">
    <property type="component" value="Unassembled WGS sequence"/>
</dbReference>
<evidence type="ECO:0000313" key="3">
    <source>
        <dbReference type="Proteomes" id="UP000699691"/>
    </source>
</evidence>
<keyword evidence="1" id="KW-0472">Membrane</keyword>
<name>A0A955RWT2_UNCKA</name>
<gene>
    <name evidence="2" type="ORF">KC573_00990</name>
</gene>
<reference evidence="2" key="1">
    <citation type="submission" date="2020-04" db="EMBL/GenBank/DDBJ databases">
        <authorList>
            <person name="Zhang T."/>
        </authorList>
    </citation>
    <scope>NUCLEOTIDE SEQUENCE</scope>
    <source>
        <strain evidence="2">HKST-UBA02</strain>
    </source>
</reference>
<dbReference type="EMBL" id="JAGQKY010000027">
    <property type="protein sequence ID" value="MCA9397378.1"/>
    <property type="molecule type" value="Genomic_DNA"/>
</dbReference>
<evidence type="ECO:0000313" key="2">
    <source>
        <dbReference type="EMBL" id="MCA9397378.1"/>
    </source>
</evidence>
<reference evidence="2" key="2">
    <citation type="journal article" date="2021" name="Microbiome">
        <title>Successional dynamics and alternative stable states in a saline activated sludge microbial community over 9 years.</title>
        <authorList>
            <person name="Wang Y."/>
            <person name="Ye J."/>
            <person name="Ju F."/>
            <person name="Liu L."/>
            <person name="Boyd J.A."/>
            <person name="Deng Y."/>
            <person name="Parks D.H."/>
            <person name="Jiang X."/>
            <person name="Yin X."/>
            <person name="Woodcroft B.J."/>
            <person name="Tyson G.W."/>
            <person name="Hugenholtz P."/>
            <person name="Polz M.F."/>
            <person name="Zhang T."/>
        </authorList>
    </citation>
    <scope>NUCLEOTIDE SEQUENCE</scope>
    <source>
        <strain evidence="2">HKST-UBA02</strain>
    </source>
</reference>
<accession>A0A955RWT2</accession>
<evidence type="ECO:0000256" key="1">
    <source>
        <dbReference type="SAM" id="Phobius"/>
    </source>
</evidence>
<feature type="transmembrane region" description="Helical" evidence="1">
    <location>
        <begin position="387"/>
        <end position="412"/>
    </location>
</feature>
<comment type="caution">
    <text evidence="2">The sequence shown here is derived from an EMBL/GenBank/DDBJ whole genome shotgun (WGS) entry which is preliminary data.</text>
</comment>
<feature type="transmembrane region" description="Helical" evidence="1">
    <location>
        <begin position="184"/>
        <end position="202"/>
    </location>
</feature>
<feature type="transmembrane region" description="Helical" evidence="1">
    <location>
        <begin position="151"/>
        <end position="177"/>
    </location>
</feature>
<feature type="non-terminal residue" evidence="2">
    <location>
        <position position="1"/>
    </location>
</feature>
<feature type="transmembrane region" description="Helical" evidence="1">
    <location>
        <begin position="256"/>
        <end position="275"/>
    </location>
</feature>
<dbReference type="AlphaFoldDB" id="A0A955RWT2"/>
<sequence>YGSSLSSAFHGDVGYIAPWNTFHYYLNAKYFDELGYFDLYSCTLEADFEEGHTFSGTTDIRDLRTYELVSVEDSAPCPKDSFTPERWTEFKADVSIIHSWGTSEYWRSSLTDKGFNATPFWVVWVRPFANLIQLQTLVHAAIILNLDLICLGLSLVVSTFIFGGVTTSVMAIFMLLYFGTYQGLMGNLFQYPWLIALLWMVMSLEKKWFRPAGLFLAFATVNRIFPVVFVLGFGIKYLLSFKEDTVTHDQKQHYQSLLLSFLLGVSLFVLIGLFTSRGLGAWMDFLTNIKMHSQYLVGESFNLGFKNMLAGMGLHGSMLNLINGGGVLIVLTMYYYLVKNIRSELMIFVFNIPLIYFLLTLSPYYFQVFGLVGVGYYALQKNEKYKYVGILLVVGLFLFLIINTLIDVQIFTYLSSLSKTSHEFILLILSLSILLLGVTVARSEQQTDVKK</sequence>
<feature type="transmembrane region" description="Helical" evidence="1">
    <location>
        <begin position="424"/>
        <end position="441"/>
    </location>
</feature>
<feature type="transmembrane region" description="Helical" evidence="1">
    <location>
        <begin position="318"/>
        <end position="338"/>
    </location>
</feature>
<organism evidence="2 3">
    <name type="scientific">candidate division WWE3 bacterium</name>
    <dbReference type="NCBI Taxonomy" id="2053526"/>
    <lineage>
        <taxon>Bacteria</taxon>
        <taxon>Katanobacteria</taxon>
    </lineage>
</organism>
<proteinExistence type="predicted"/>
<keyword evidence="1" id="KW-1133">Transmembrane helix</keyword>
<keyword evidence="1" id="KW-0812">Transmembrane</keyword>